<evidence type="ECO:0000256" key="1">
    <source>
        <dbReference type="SAM" id="SignalP"/>
    </source>
</evidence>
<dbReference type="Gene3D" id="4.10.410.10">
    <property type="entry name" value="Pancreatic trypsin inhibitor Kunitz domain"/>
    <property type="match status" value="1"/>
</dbReference>
<dbReference type="InterPro" id="IPR052861">
    <property type="entry name" value="BPTI/Kunitz_domain"/>
</dbReference>
<dbReference type="InterPro" id="IPR002223">
    <property type="entry name" value="Kunitz_BPTI"/>
</dbReference>
<evidence type="ECO:0000313" key="3">
    <source>
        <dbReference type="Proteomes" id="UP000515160"/>
    </source>
</evidence>
<dbReference type="Pfam" id="PF00014">
    <property type="entry name" value="Kunitz_BPTI"/>
    <property type="match status" value="1"/>
</dbReference>
<dbReference type="PROSITE" id="PS50279">
    <property type="entry name" value="BPTI_KUNITZ_2"/>
    <property type="match status" value="1"/>
</dbReference>
<name>A0A9C6T822_DROAB</name>
<dbReference type="RefSeq" id="XP_051861722.1">
    <property type="nucleotide sequence ID" value="XM_052005762.1"/>
</dbReference>
<dbReference type="SMART" id="SM00131">
    <property type="entry name" value="KU"/>
    <property type="match status" value="1"/>
</dbReference>
<dbReference type="OrthoDB" id="4473401at2759"/>
<feature type="chain" id="PRO_5039623250" evidence="1">
    <location>
        <begin position="20"/>
        <end position="98"/>
    </location>
</feature>
<gene>
    <name evidence="4" type="primary">LOC127565729</name>
</gene>
<reference evidence="4" key="1">
    <citation type="submission" date="2025-08" db="UniProtKB">
        <authorList>
            <consortium name="RefSeq"/>
        </authorList>
    </citation>
    <scope>IDENTIFICATION</scope>
    <source>
        <strain evidence="4">15112-1751.03</strain>
        <tissue evidence="4">Whole Adult</tissue>
    </source>
</reference>
<keyword evidence="3" id="KW-1185">Reference proteome</keyword>
<protein>
    <submittedName>
        <fullName evidence="4">Carboxypeptidase inhibitor SmCI-like</fullName>
    </submittedName>
</protein>
<feature type="signal peptide" evidence="1">
    <location>
        <begin position="1"/>
        <end position="19"/>
    </location>
</feature>
<proteinExistence type="predicted"/>
<evidence type="ECO:0000259" key="2">
    <source>
        <dbReference type="PROSITE" id="PS50279"/>
    </source>
</evidence>
<feature type="domain" description="BPTI/Kunitz inhibitor" evidence="2">
    <location>
        <begin position="38"/>
        <end position="95"/>
    </location>
</feature>
<dbReference type="InterPro" id="IPR036880">
    <property type="entry name" value="Kunitz_BPTI_sf"/>
</dbReference>
<dbReference type="Proteomes" id="UP000515160">
    <property type="component" value="Chromosome 3"/>
</dbReference>
<dbReference type="CDD" id="cd00109">
    <property type="entry name" value="Kunitz-type"/>
    <property type="match status" value="1"/>
</dbReference>
<dbReference type="GeneID" id="127565729"/>
<dbReference type="AlphaFoldDB" id="A0A9C6T822"/>
<organism evidence="3 4">
    <name type="scientific">Drosophila albomicans</name>
    <name type="common">Fruit fly</name>
    <dbReference type="NCBI Taxonomy" id="7291"/>
    <lineage>
        <taxon>Eukaryota</taxon>
        <taxon>Metazoa</taxon>
        <taxon>Ecdysozoa</taxon>
        <taxon>Arthropoda</taxon>
        <taxon>Hexapoda</taxon>
        <taxon>Insecta</taxon>
        <taxon>Pterygota</taxon>
        <taxon>Neoptera</taxon>
        <taxon>Endopterygota</taxon>
        <taxon>Diptera</taxon>
        <taxon>Brachycera</taxon>
        <taxon>Muscomorpha</taxon>
        <taxon>Ephydroidea</taxon>
        <taxon>Drosophilidae</taxon>
        <taxon>Drosophila</taxon>
    </lineage>
</organism>
<dbReference type="SUPFAM" id="SSF57362">
    <property type="entry name" value="BPTI-like"/>
    <property type="match status" value="1"/>
</dbReference>
<accession>A0A9C6T822</accession>
<dbReference type="GO" id="GO:0004867">
    <property type="term" value="F:serine-type endopeptidase inhibitor activity"/>
    <property type="evidence" value="ECO:0007669"/>
    <property type="project" value="InterPro"/>
</dbReference>
<evidence type="ECO:0000313" key="4">
    <source>
        <dbReference type="RefSeq" id="XP_051861722.1"/>
    </source>
</evidence>
<keyword evidence="1" id="KW-0732">Signal</keyword>
<dbReference type="PANTHER" id="PTHR47248:SF7">
    <property type="entry name" value="BPTI_KUNITZ INHIBITOR DOMAIN-CONTAINING PROTEIN"/>
    <property type="match status" value="1"/>
</dbReference>
<dbReference type="PANTHER" id="PTHR47248">
    <property type="entry name" value="PROTEIN CBG06772"/>
    <property type="match status" value="1"/>
</dbReference>
<sequence>MKFSWLFIILSLYVVYVHAVPYVKEGKCRGEPIVRQVCHNHVDHGHATFRWCKSRAMQNMWYFNRLHKECQKMDYFGCGGNGNRYCTKTQCMDQCRNA</sequence>